<evidence type="ECO:0000313" key="2">
    <source>
        <dbReference type="Proteomes" id="UP000692954"/>
    </source>
</evidence>
<accession>A0A8S1P810</accession>
<evidence type="ECO:0000313" key="1">
    <source>
        <dbReference type="EMBL" id="CAD8099081.1"/>
    </source>
</evidence>
<comment type="caution">
    <text evidence="1">The sequence shown here is derived from an EMBL/GenBank/DDBJ whole genome shotgun (WGS) entry which is preliminary data.</text>
</comment>
<reference evidence="1" key="1">
    <citation type="submission" date="2021-01" db="EMBL/GenBank/DDBJ databases">
        <authorList>
            <consortium name="Genoscope - CEA"/>
            <person name="William W."/>
        </authorList>
    </citation>
    <scope>NUCLEOTIDE SEQUENCE</scope>
</reference>
<dbReference type="EMBL" id="CAJJDN010000071">
    <property type="protein sequence ID" value="CAD8099081.1"/>
    <property type="molecule type" value="Genomic_DNA"/>
</dbReference>
<gene>
    <name evidence="1" type="ORF">PSON_ATCC_30995.1.T0710131</name>
</gene>
<dbReference type="AlphaFoldDB" id="A0A8S1P810"/>
<dbReference type="OrthoDB" id="419752at2759"/>
<organism evidence="1 2">
    <name type="scientific">Paramecium sonneborni</name>
    <dbReference type="NCBI Taxonomy" id="65129"/>
    <lineage>
        <taxon>Eukaryota</taxon>
        <taxon>Sar</taxon>
        <taxon>Alveolata</taxon>
        <taxon>Ciliophora</taxon>
        <taxon>Intramacronucleata</taxon>
        <taxon>Oligohymenophorea</taxon>
        <taxon>Peniculida</taxon>
        <taxon>Parameciidae</taxon>
        <taxon>Paramecium</taxon>
    </lineage>
</organism>
<keyword evidence="2" id="KW-1185">Reference proteome</keyword>
<proteinExistence type="predicted"/>
<name>A0A8S1P810_9CILI</name>
<protein>
    <submittedName>
        <fullName evidence="1">Uncharacterized protein</fullName>
    </submittedName>
</protein>
<sequence length="104" mass="12325">MTQNSSLNKLKKIKRSQNTILLINRNIVRELQLLFRDILDVYIVNPNQNKIKKIRKQQRNSLQFLIQYPKDSRSLIVMSLKIVKVDQIVICSYKSQFVMCGMQK</sequence>
<dbReference type="Proteomes" id="UP000692954">
    <property type="component" value="Unassembled WGS sequence"/>
</dbReference>